<dbReference type="AlphaFoldDB" id="A0A392UBE8"/>
<organism evidence="1 2">
    <name type="scientific">Trifolium medium</name>
    <dbReference type="NCBI Taxonomy" id="97028"/>
    <lineage>
        <taxon>Eukaryota</taxon>
        <taxon>Viridiplantae</taxon>
        <taxon>Streptophyta</taxon>
        <taxon>Embryophyta</taxon>
        <taxon>Tracheophyta</taxon>
        <taxon>Spermatophyta</taxon>
        <taxon>Magnoliopsida</taxon>
        <taxon>eudicotyledons</taxon>
        <taxon>Gunneridae</taxon>
        <taxon>Pentapetalae</taxon>
        <taxon>rosids</taxon>
        <taxon>fabids</taxon>
        <taxon>Fabales</taxon>
        <taxon>Fabaceae</taxon>
        <taxon>Papilionoideae</taxon>
        <taxon>50 kb inversion clade</taxon>
        <taxon>NPAAA clade</taxon>
        <taxon>Hologalegina</taxon>
        <taxon>IRL clade</taxon>
        <taxon>Trifolieae</taxon>
        <taxon>Trifolium</taxon>
    </lineage>
</organism>
<protein>
    <submittedName>
        <fullName evidence="1">ATP-dependent RNA helicase glh-2-like</fullName>
    </submittedName>
</protein>
<proteinExistence type="predicted"/>
<comment type="caution">
    <text evidence="1">The sequence shown here is derived from an EMBL/GenBank/DDBJ whole genome shotgun (WGS) entry which is preliminary data.</text>
</comment>
<dbReference type="Proteomes" id="UP000265520">
    <property type="component" value="Unassembled WGS sequence"/>
</dbReference>
<evidence type="ECO:0000313" key="2">
    <source>
        <dbReference type="Proteomes" id="UP000265520"/>
    </source>
</evidence>
<keyword evidence="1" id="KW-0378">Hydrolase</keyword>
<feature type="non-terminal residue" evidence="1">
    <location>
        <position position="1"/>
    </location>
</feature>
<keyword evidence="1" id="KW-0347">Helicase</keyword>
<feature type="non-terminal residue" evidence="1">
    <location>
        <position position="79"/>
    </location>
</feature>
<keyword evidence="2" id="KW-1185">Reference proteome</keyword>
<dbReference type="GO" id="GO:0004386">
    <property type="term" value="F:helicase activity"/>
    <property type="evidence" value="ECO:0007669"/>
    <property type="project" value="UniProtKB-KW"/>
</dbReference>
<dbReference type="EMBL" id="LXQA010762237">
    <property type="protein sequence ID" value="MCI69746.1"/>
    <property type="molecule type" value="Genomic_DNA"/>
</dbReference>
<name>A0A392UBE8_9FABA</name>
<sequence length="79" mass="8894">EIKQFIGYQEIRQFSVLVNKCGIYDEDSRARSTYYRAVNEKKNGGQNHGSKPYANLVNGGALTLSDVSNVVRLNIVWLS</sequence>
<reference evidence="1 2" key="1">
    <citation type="journal article" date="2018" name="Front. Plant Sci.">
        <title>Red Clover (Trifolium pratense) and Zigzag Clover (T. medium) - A Picture of Genomic Similarities and Differences.</title>
        <authorList>
            <person name="Dluhosova J."/>
            <person name="Istvanek J."/>
            <person name="Nedelnik J."/>
            <person name="Repkova J."/>
        </authorList>
    </citation>
    <scope>NUCLEOTIDE SEQUENCE [LARGE SCALE GENOMIC DNA]</scope>
    <source>
        <strain evidence="2">cv. 10/8</strain>
        <tissue evidence="1">Leaf</tissue>
    </source>
</reference>
<evidence type="ECO:0000313" key="1">
    <source>
        <dbReference type="EMBL" id="MCI69746.1"/>
    </source>
</evidence>
<keyword evidence="1" id="KW-0547">Nucleotide-binding</keyword>
<accession>A0A392UBE8</accession>
<keyword evidence="1" id="KW-0067">ATP-binding</keyword>